<dbReference type="InterPro" id="IPR002052">
    <property type="entry name" value="DNA_methylase_N6_adenine_CS"/>
</dbReference>
<proteinExistence type="predicted"/>
<evidence type="ECO:0000259" key="1">
    <source>
        <dbReference type="Pfam" id="PF13649"/>
    </source>
</evidence>
<dbReference type="InterPro" id="IPR029063">
    <property type="entry name" value="SAM-dependent_MTases_sf"/>
</dbReference>
<protein>
    <submittedName>
        <fullName evidence="2">tRNA (Adenine37-N(6))-methyltransferase TrmN6</fullName>
        <ecNumber evidence="2">2.1.1.223</ecNumber>
    </submittedName>
</protein>
<dbReference type="AlphaFoldDB" id="A0A0J9EAU9"/>
<organism evidence="2 3">
    <name type="scientific">Candidatus Rhodobacter oscarellae</name>
    <dbReference type="NCBI Taxonomy" id="1675527"/>
    <lineage>
        <taxon>Bacteria</taxon>
        <taxon>Pseudomonadati</taxon>
        <taxon>Pseudomonadota</taxon>
        <taxon>Alphaproteobacteria</taxon>
        <taxon>Rhodobacterales</taxon>
        <taxon>Rhodobacter group</taxon>
        <taxon>Rhodobacter</taxon>
    </lineage>
</organism>
<dbReference type="GO" id="GO:0003676">
    <property type="term" value="F:nucleic acid binding"/>
    <property type="evidence" value="ECO:0007669"/>
    <property type="project" value="InterPro"/>
</dbReference>
<keyword evidence="2" id="KW-0489">Methyltransferase</keyword>
<dbReference type="OrthoDB" id="5489421at2"/>
<dbReference type="Pfam" id="PF13649">
    <property type="entry name" value="Methyltransf_25"/>
    <property type="match status" value="1"/>
</dbReference>
<dbReference type="EMBL" id="LFTY01000001">
    <property type="protein sequence ID" value="KMW59910.1"/>
    <property type="molecule type" value="Genomic_DNA"/>
</dbReference>
<gene>
    <name evidence="2" type="ORF">AIOL_000059</name>
</gene>
<keyword evidence="3" id="KW-1185">Reference proteome</keyword>
<accession>A0A0J9EAU9</accession>
<feature type="domain" description="Methyltransferase" evidence="1">
    <location>
        <begin position="49"/>
        <end position="120"/>
    </location>
</feature>
<dbReference type="STRING" id="1675527.AIOL_000059"/>
<dbReference type="InterPro" id="IPR050210">
    <property type="entry name" value="tRNA_Adenine-N(6)_MTase"/>
</dbReference>
<name>A0A0J9EAU9_9RHOB</name>
<dbReference type="PROSITE" id="PS00092">
    <property type="entry name" value="N6_MTASE"/>
    <property type="match status" value="1"/>
</dbReference>
<dbReference type="RefSeq" id="WP_049641058.1">
    <property type="nucleotide sequence ID" value="NZ_LFTY01000001.1"/>
</dbReference>
<dbReference type="SUPFAM" id="SSF53335">
    <property type="entry name" value="S-adenosyl-L-methionine-dependent methyltransferases"/>
    <property type="match status" value="1"/>
</dbReference>
<dbReference type="GO" id="GO:0008168">
    <property type="term" value="F:methyltransferase activity"/>
    <property type="evidence" value="ECO:0007669"/>
    <property type="project" value="UniProtKB-KW"/>
</dbReference>
<dbReference type="EC" id="2.1.1.223" evidence="2"/>
<dbReference type="PANTHER" id="PTHR47739">
    <property type="entry name" value="TRNA1(VAL) (ADENINE(37)-N6)-METHYLTRANSFERASE"/>
    <property type="match status" value="1"/>
</dbReference>
<dbReference type="Proteomes" id="UP000037178">
    <property type="component" value="Unassembled WGS sequence"/>
</dbReference>
<dbReference type="CDD" id="cd02440">
    <property type="entry name" value="AdoMet_MTases"/>
    <property type="match status" value="1"/>
</dbReference>
<reference evidence="2 3" key="1">
    <citation type="submission" date="2015-06" db="EMBL/GenBank/DDBJ databases">
        <title>Draft genome sequence of an Alphaproteobacteria species associated to the Mediterranean sponge Oscarella lobularis.</title>
        <authorList>
            <person name="Jourda C."/>
            <person name="Santini S."/>
            <person name="Claverie J.-M."/>
        </authorList>
    </citation>
    <scope>NUCLEOTIDE SEQUENCE [LARGE SCALE GENOMIC DNA]</scope>
    <source>
        <strain evidence="2">IGS</strain>
    </source>
</reference>
<dbReference type="PANTHER" id="PTHR47739:SF1">
    <property type="entry name" value="TRNA1(VAL) (ADENINE(37)-N6)-METHYLTRANSFERASE"/>
    <property type="match status" value="1"/>
</dbReference>
<keyword evidence="2" id="KW-0808">Transferase</keyword>
<dbReference type="Gene3D" id="3.40.50.150">
    <property type="entry name" value="Vaccinia Virus protein VP39"/>
    <property type="match status" value="1"/>
</dbReference>
<dbReference type="PATRIC" id="fig|1675527.3.peg.77"/>
<sequence>MTSILEGELTRDAFLGGRLQVWQPRRGYRAGVDPVLLAAAVQAGPEERVLELGCGVGVASLCLASRTGAAVTGLEMQPDYADLARRNASENSLPFEVLDGDLRAMPAALRAQSFDHVLANPPYFERARGTAARDAGREAALGEGADLAEWVDAAVRRLKPRGYLTFIQRADRLPDLLAACDARLGDLRVLPIAPRAGRAAELVILRARKGALGAFAILAPLVMHEGAGHVSDGESYCAEVQDVLRRAAPLKVVW</sequence>
<dbReference type="InterPro" id="IPR041698">
    <property type="entry name" value="Methyltransf_25"/>
</dbReference>
<comment type="caution">
    <text evidence="2">The sequence shown here is derived from an EMBL/GenBank/DDBJ whole genome shotgun (WGS) entry which is preliminary data.</text>
</comment>
<dbReference type="GO" id="GO:0032259">
    <property type="term" value="P:methylation"/>
    <property type="evidence" value="ECO:0007669"/>
    <property type="project" value="UniProtKB-KW"/>
</dbReference>
<evidence type="ECO:0000313" key="2">
    <source>
        <dbReference type="EMBL" id="KMW59910.1"/>
    </source>
</evidence>
<evidence type="ECO:0000313" key="3">
    <source>
        <dbReference type="Proteomes" id="UP000037178"/>
    </source>
</evidence>